<dbReference type="GO" id="GO:0015171">
    <property type="term" value="F:amino acid transmembrane transporter activity"/>
    <property type="evidence" value="ECO:0007669"/>
    <property type="project" value="TreeGrafter"/>
</dbReference>
<keyword evidence="4 6" id="KW-1133">Transmembrane helix</keyword>
<evidence type="ECO:0000256" key="5">
    <source>
        <dbReference type="ARBA" id="ARBA00023136"/>
    </source>
</evidence>
<evidence type="ECO:0000256" key="6">
    <source>
        <dbReference type="SAM" id="Phobius"/>
    </source>
</evidence>
<feature type="transmembrane region" description="Helical" evidence="6">
    <location>
        <begin position="186"/>
        <end position="203"/>
    </location>
</feature>
<name>A0A9Q4B4H3_SALAG</name>
<dbReference type="PANTHER" id="PTHR30086">
    <property type="entry name" value="ARGININE EXPORTER PROTEIN ARGO"/>
    <property type="match status" value="1"/>
</dbReference>
<feature type="transmembrane region" description="Helical" evidence="6">
    <location>
        <begin position="70"/>
        <end position="91"/>
    </location>
</feature>
<keyword evidence="5 6" id="KW-0472">Membrane</keyword>
<comment type="subcellular location">
    <subcellularLocation>
        <location evidence="1">Cell membrane</location>
        <topology evidence="1">Multi-pass membrane protein</topology>
    </subcellularLocation>
</comment>
<reference evidence="7" key="1">
    <citation type="submission" date="2020-06" db="EMBL/GenBank/DDBJ databases">
        <title>Insight into the genomes of haloalkaliphilic bacilli from Kenyan soda lakes.</title>
        <authorList>
            <person name="Mwirichia R."/>
            <person name="Villamizar G.C."/>
            <person name="Poehlein A."/>
            <person name="Mugweru J."/>
            <person name="Kipnyargis A."/>
            <person name="Kiplimo D."/>
            <person name="Orwa P."/>
            <person name="Daniel R."/>
        </authorList>
    </citation>
    <scope>NUCLEOTIDE SEQUENCE</scope>
    <source>
        <strain evidence="7">B1096_S55</strain>
    </source>
</reference>
<feature type="transmembrane region" description="Helical" evidence="6">
    <location>
        <begin position="146"/>
        <end position="166"/>
    </location>
</feature>
<feature type="transmembrane region" description="Helical" evidence="6">
    <location>
        <begin position="38"/>
        <end position="64"/>
    </location>
</feature>
<feature type="transmembrane region" description="Helical" evidence="6">
    <location>
        <begin position="6"/>
        <end position="26"/>
    </location>
</feature>
<evidence type="ECO:0000256" key="3">
    <source>
        <dbReference type="ARBA" id="ARBA00022692"/>
    </source>
</evidence>
<sequence>MLGAILHGMILSFGLILPLGPQNIFLFNQGAAHSKVKFALPAVITASLCDTFLIVLAVLGVSVIVMTIPAFQLIFFAIGFFFLIYIGWSIWNSNTSEVNKKHAAMTGKKQAMFAISVSILNPHAVLDTVGVIGTSSIRYTAIPEKIAFAAACILVSWVSFFALAYIGKTIRSIDKEGKIVRMINKVSAIMIWGVSLFIGYQLYKIIF</sequence>
<evidence type="ECO:0000313" key="8">
    <source>
        <dbReference type="Proteomes" id="UP001057753"/>
    </source>
</evidence>
<dbReference type="AlphaFoldDB" id="A0A9Q4B4H3"/>
<dbReference type="PANTHER" id="PTHR30086:SF20">
    <property type="entry name" value="ARGININE EXPORTER PROTEIN ARGO-RELATED"/>
    <property type="match status" value="1"/>
</dbReference>
<comment type="caution">
    <text evidence="7">The sequence shown here is derived from an EMBL/GenBank/DDBJ whole genome shotgun (WGS) entry which is preliminary data.</text>
</comment>
<dbReference type="Pfam" id="PF01810">
    <property type="entry name" value="LysE"/>
    <property type="match status" value="1"/>
</dbReference>
<evidence type="ECO:0000313" key="7">
    <source>
        <dbReference type="EMBL" id="MCR6098169.1"/>
    </source>
</evidence>
<keyword evidence="8" id="KW-1185">Reference proteome</keyword>
<feature type="transmembrane region" description="Helical" evidence="6">
    <location>
        <begin position="112"/>
        <end position="134"/>
    </location>
</feature>
<keyword evidence="2" id="KW-1003">Cell membrane</keyword>
<dbReference type="EMBL" id="JABXYM010000001">
    <property type="protein sequence ID" value="MCR6098169.1"/>
    <property type="molecule type" value="Genomic_DNA"/>
</dbReference>
<evidence type="ECO:0000256" key="2">
    <source>
        <dbReference type="ARBA" id="ARBA00022475"/>
    </source>
</evidence>
<dbReference type="Proteomes" id="UP001057753">
    <property type="component" value="Unassembled WGS sequence"/>
</dbReference>
<dbReference type="RefSeq" id="WP_257822545.1">
    <property type="nucleotide sequence ID" value="NZ_JABXYM010000001.1"/>
</dbReference>
<protein>
    <submittedName>
        <fullName evidence="7">Amino acid transporter</fullName>
    </submittedName>
</protein>
<dbReference type="GO" id="GO:0005886">
    <property type="term" value="C:plasma membrane"/>
    <property type="evidence" value="ECO:0007669"/>
    <property type="project" value="UniProtKB-SubCell"/>
</dbReference>
<proteinExistence type="predicted"/>
<gene>
    <name evidence="7" type="ORF">HXA33_16635</name>
</gene>
<accession>A0A9Q4B4H3</accession>
<dbReference type="InterPro" id="IPR001123">
    <property type="entry name" value="LeuE-type"/>
</dbReference>
<organism evidence="7 8">
    <name type="scientific">Salipaludibacillus agaradhaerens</name>
    <name type="common">Bacillus agaradhaerens</name>
    <dbReference type="NCBI Taxonomy" id="76935"/>
    <lineage>
        <taxon>Bacteria</taxon>
        <taxon>Bacillati</taxon>
        <taxon>Bacillota</taxon>
        <taxon>Bacilli</taxon>
        <taxon>Bacillales</taxon>
        <taxon>Bacillaceae</taxon>
    </lineage>
</organism>
<keyword evidence="3 6" id="KW-0812">Transmembrane</keyword>
<evidence type="ECO:0000256" key="4">
    <source>
        <dbReference type="ARBA" id="ARBA00022989"/>
    </source>
</evidence>
<evidence type="ECO:0000256" key="1">
    <source>
        <dbReference type="ARBA" id="ARBA00004651"/>
    </source>
</evidence>